<keyword evidence="3" id="KW-1185">Reference proteome</keyword>
<evidence type="ECO:0000313" key="2">
    <source>
        <dbReference type="EMBL" id="SCB52762.1"/>
    </source>
</evidence>
<dbReference type="EMBL" id="FMAI01000018">
    <property type="protein sequence ID" value="SCB52762.1"/>
    <property type="molecule type" value="Genomic_DNA"/>
</dbReference>
<reference evidence="3" key="1">
    <citation type="submission" date="2016-08" db="EMBL/GenBank/DDBJ databases">
        <authorList>
            <person name="Varghese N."/>
            <person name="Submissions Spin"/>
        </authorList>
    </citation>
    <scope>NUCLEOTIDE SEQUENCE [LARGE SCALE GENOMIC DNA]</scope>
    <source>
        <strain evidence="3">ERR11</strain>
    </source>
</reference>
<organism evidence="2 3">
    <name type="scientific">Bradyrhizobium shewense</name>
    <dbReference type="NCBI Taxonomy" id="1761772"/>
    <lineage>
        <taxon>Bacteria</taxon>
        <taxon>Pseudomonadati</taxon>
        <taxon>Pseudomonadota</taxon>
        <taxon>Alphaproteobacteria</taxon>
        <taxon>Hyphomicrobiales</taxon>
        <taxon>Nitrobacteraceae</taxon>
        <taxon>Bradyrhizobium</taxon>
    </lineage>
</organism>
<proteinExistence type="predicted"/>
<name>A0A1C3XKD9_9BRAD</name>
<protein>
    <submittedName>
        <fullName evidence="2">Uncharacterized protein</fullName>
    </submittedName>
</protein>
<gene>
    <name evidence="2" type="ORF">GA0061098_101813</name>
</gene>
<evidence type="ECO:0000313" key="3">
    <source>
        <dbReference type="Proteomes" id="UP000199184"/>
    </source>
</evidence>
<dbReference type="AlphaFoldDB" id="A0A1C3XKD9"/>
<dbReference type="Proteomes" id="UP000199184">
    <property type="component" value="Unassembled WGS sequence"/>
</dbReference>
<evidence type="ECO:0000256" key="1">
    <source>
        <dbReference type="SAM" id="MobiDB-lite"/>
    </source>
</evidence>
<accession>A0A1C3XKD9</accession>
<sequence>MRIGPAQHANPCDVNDMNAKAAPFSPVGAIANLHENNEKSGIRE</sequence>
<feature type="region of interest" description="Disordered" evidence="1">
    <location>
        <begin position="1"/>
        <end position="20"/>
    </location>
</feature>